<reference evidence="3 4" key="1">
    <citation type="submission" date="2024-09" db="EMBL/GenBank/DDBJ databases">
        <authorList>
            <person name="Sun Q."/>
            <person name="Mori K."/>
        </authorList>
    </citation>
    <scope>NUCLEOTIDE SEQUENCE [LARGE SCALE GENOMIC DNA]</scope>
    <source>
        <strain evidence="3 4">NCAIM B.02301</strain>
    </source>
</reference>
<protein>
    <submittedName>
        <fullName evidence="3">DUF4349 domain-containing protein</fullName>
    </submittedName>
</protein>
<dbReference type="RefSeq" id="WP_273845786.1">
    <property type="nucleotide sequence ID" value="NZ_JAQQWT010000014.1"/>
</dbReference>
<evidence type="ECO:0000259" key="2">
    <source>
        <dbReference type="Pfam" id="PF14257"/>
    </source>
</evidence>
<feature type="transmembrane region" description="Helical" evidence="1">
    <location>
        <begin position="265"/>
        <end position="289"/>
    </location>
</feature>
<dbReference type="PROSITE" id="PS51257">
    <property type="entry name" value="PROKAR_LIPOPROTEIN"/>
    <property type="match status" value="1"/>
</dbReference>
<dbReference type="Proteomes" id="UP001589833">
    <property type="component" value="Unassembled WGS sequence"/>
</dbReference>
<dbReference type="InterPro" id="IPR025645">
    <property type="entry name" value="DUF4349"/>
</dbReference>
<keyword evidence="4" id="KW-1185">Reference proteome</keyword>
<sequence length="297" mass="33405">MSKLRLILALFGLVFVILGCSNQDQSTESRALSMDGGTEDSYKAVSNMKEMDMEMEMAADDGALLTTDFSSDRMVIHHGNILIEVNDYLKARNEIQGKVKSIGGYVVESYYHEGIDGQLNGSMIVRVPKGDFQPLLEHLATQQWKVIEQQTSGNDVTEEFVDLESRLKAKRVVEERLLGFMDKADNTENLLKISNELATVQAEIEQMLGRKQYIENQVEFSTVSIHIQENSLSATIQGENLNTWERAQKLFIETINAMIRVSSGIVVFFVGLSPILLPIALFIGAFLLFMKKRKNRS</sequence>
<organism evidence="3 4">
    <name type="scientific">Halalkalibacter alkalisediminis</name>
    <dbReference type="NCBI Taxonomy" id="935616"/>
    <lineage>
        <taxon>Bacteria</taxon>
        <taxon>Bacillati</taxon>
        <taxon>Bacillota</taxon>
        <taxon>Bacilli</taxon>
        <taxon>Bacillales</taxon>
        <taxon>Bacillaceae</taxon>
        <taxon>Halalkalibacter</taxon>
    </lineage>
</organism>
<evidence type="ECO:0000313" key="3">
    <source>
        <dbReference type="EMBL" id="MFC0559651.1"/>
    </source>
</evidence>
<feature type="domain" description="DUF4349" evidence="2">
    <location>
        <begin position="73"/>
        <end position="285"/>
    </location>
</feature>
<dbReference type="Pfam" id="PF14257">
    <property type="entry name" value="DUF4349"/>
    <property type="match status" value="1"/>
</dbReference>
<name>A0ABV6NFV0_9BACI</name>
<gene>
    <name evidence="3" type="ORF">ACFFH4_11400</name>
</gene>
<keyword evidence="1" id="KW-0812">Transmembrane</keyword>
<keyword evidence="1" id="KW-0472">Membrane</keyword>
<evidence type="ECO:0000313" key="4">
    <source>
        <dbReference type="Proteomes" id="UP001589833"/>
    </source>
</evidence>
<accession>A0ABV6NFV0</accession>
<comment type="caution">
    <text evidence="3">The sequence shown here is derived from an EMBL/GenBank/DDBJ whole genome shotgun (WGS) entry which is preliminary data.</text>
</comment>
<dbReference type="EMBL" id="JBHLTR010000016">
    <property type="protein sequence ID" value="MFC0559651.1"/>
    <property type="molecule type" value="Genomic_DNA"/>
</dbReference>
<keyword evidence="1" id="KW-1133">Transmembrane helix</keyword>
<proteinExistence type="predicted"/>
<evidence type="ECO:0000256" key="1">
    <source>
        <dbReference type="SAM" id="Phobius"/>
    </source>
</evidence>